<accession>A0A2G5TJ81</accession>
<evidence type="ECO:0000313" key="3">
    <source>
        <dbReference type="Proteomes" id="UP000230233"/>
    </source>
</evidence>
<evidence type="ECO:0000313" key="2">
    <source>
        <dbReference type="EMBL" id="PIC27317.1"/>
    </source>
</evidence>
<protein>
    <submittedName>
        <fullName evidence="2">Uncharacterized protein</fullName>
    </submittedName>
</protein>
<gene>
    <name evidence="2" type="primary">Cnig_chr_V.g19615</name>
    <name evidence="2" type="ORF">B9Z55_019615</name>
</gene>
<proteinExistence type="predicted"/>
<feature type="region of interest" description="Disordered" evidence="1">
    <location>
        <begin position="82"/>
        <end position="110"/>
    </location>
</feature>
<organism evidence="2 3">
    <name type="scientific">Caenorhabditis nigoni</name>
    <dbReference type="NCBI Taxonomy" id="1611254"/>
    <lineage>
        <taxon>Eukaryota</taxon>
        <taxon>Metazoa</taxon>
        <taxon>Ecdysozoa</taxon>
        <taxon>Nematoda</taxon>
        <taxon>Chromadorea</taxon>
        <taxon>Rhabditida</taxon>
        <taxon>Rhabditina</taxon>
        <taxon>Rhabditomorpha</taxon>
        <taxon>Rhabditoidea</taxon>
        <taxon>Rhabditidae</taxon>
        <taxon>Peloderinae</taxon>
        <taxon>Caenorhabditis</taxon>
    </lineage>
</organism>
<comment type="caution">
    <text evidence="2">The sequence shown here is derived from an EMBL/GenBank/DDBJ whole genome shotgun (WGS) entry which is preliminary data.</text>
</comment>
<dbReference type="EMBL" id="PDUG01000005">
    <property type="protein sequence ID" value="PIC27317.1"/>
    <property type="molecule type" value="Genomic_DNA"/>
</dbReference>
<sequence>MTYPSEESAKLSFWKRTQMEFKSNSIQLQDFATNILAFCFFFQHRNAALVLSTPLHIHTLGHDSAHFGGLNKKAIGCEIMRKRRKKEKNRHGLKLRRMGGNGGEERGDGA</sequence>
<dbReference type="Proteomes" id="UP000230233">
    <property type="component" value="Chromosome V"/>
</dbReference>
<reference evidence="3" key="1">
    <citation type="submission" date="2017-10" db="EMBL/GenBank/DDBJ databases">
        <title>Rapid genome shrinkage in a self-fertile nematode reveals novel sperm competition proteins.</title>
        <authorList>
            <person name="Yin D."/>
            <person name="Schwarz E.M."/>
            <person name="Thomas C.G."/>
            <person name="Felde R.L."/>
            <person name="Korf I.F."/>
            <person name="Cutter A.D."/>
            <person name="Schartner C.M."/>
            <person name="Ralston E.J."/>
            <person name="Meyer B.J."/>
            <person name="Haag E.S."/>
        </authorList>
    </citation>
    <scope>NUCLEOTIDE SEQUENCE [LARGE SCALE GENOMIC DNA]</scope>
    <source>
        <strain evidence="3">JU1422</strain>
    </source>
</reference>
<keyword evidence="3" id="KW-1185">Reference proteome</keyword>
<dbReference type="AlphaFoldDB" id="A0A2G5TJ81"/>
<feature type="compositionally biased region" description="Basic residues" evidence="1">
    <location>
        <begin position="82"/>
        <end position="97"/>
    </location>
</feature>
<evidence type="ECO:0000256" key="1">
    <source>
        <dbReference type="SAM" id="MobiDB-lite"/>
    </source>
</evidence>
<name>A0A2G5TJ81_9PELO</name>